<dbReference type="Gene3D" id="3.50.50.60">
    <property type="entry name" value="FAD/NAD(P)-binding domain"/>
    <property type="match status" value="1"/>
</dbReference>
<dbReference type="InterPro" id="IPR002938">
    <property type="entry name" value="FAD-bd"/>
</dbReference>
<reference evidence="4 5" key="1">
    <citation type="submission" date="2020-08" db="EMBL/GenBank/DDBJ databases">
        <title>Sequencing the genomes of 1000 actinobacteria strains.</title>
        <authorList>
            <person name="Klenk H.-P."/>
        </authorList>
    </citation>
    <scope>NUCLEOTIDE SEQUENCE [LARGE SCALE GENOMIC DNA]</scope>
    <source>
        <strain evidence="4 5">DSM 43149</strain>
    </source>
</reference>
<dbReference type="PANTHER" id="PTHR13789">
    <property type="entry name" value="MONOOXYGENASE"/>
    <property type="match status" value="1"/>
</dbReference>
<name>A0A7W7HSX9_9ACTN</name>
<evidence type="ECO:0000313" key="4">
    <source>
        <dbReference type="EMBL" id="MBB4760213.1"/>
    </source>
</evidence>
<evidence type="ECO:0000259" key="3">
    <source>
        <dbReference type="Pfam" id="PF01494"/>
    </source>
</evidence>
<dbReference type="RefSeq" id="WP_184989862.1">
    <property type="nucleotide sequence ID" value="NZ_BOMK01000033.1"/>
</dbReference>
<feature type="domain" description="FAD-binding" evidence="3">
    <location>
        <begin position="4"/>
        <end position="346"/>
    </location>
</feature>
<gene>
    <name evidence="4" type="ORF">BJ971_000769</name>
</gene>
<protein>
    <submittedName>
        <fullName evidence="4">2-polyprenyl-6-methoxyphenol hydroxylase-like FAD-dependent oxidoreductase</fullName>
    </submittedName>
</protein>
<evidence type="ECO:0000256" key="1">
    <source>
        <dbReference type="ARBA" id="ARBA00023002"/>
    </source>
</evidence>
<proteinExistence type="predicted"/>
<keyword evidence="1" id="KW-0560">Oxidoreductase</keyword>
<dbReference type="SUPFAM" id="SSF51905">
    <property type="entry name" value="FAD/NAD(P)-binding domain"/>
    <property type="match status" value="1"/>
</dbReference>
<dbReference type="InterPro" id="IPR036188">
    <property type="entry name" value="FAD/NAD-bd_sf"/>
</dbReference>
<accession>A0A7W7HSX9</accession>
<organism evidence="4 5">
    <name type="scientific">Actinoplanes digitatis</name>
    <dbReference type="NCBI Taxonomy" id="1868"/>
    <lineage>
        <taxon>Bacteria</taxon>
        <taxon>Bacillati</taxon>
        <taxon>Actinomycetota</taxon>
        <taxon>Actinomycetes</taxon>
        <taxon>Micromonosporales</taxon>
        <taxon>Micromonosporaceae</taxon>
        <taxon>Actinoplanes</taxon>
    </lineage>
</organism>
<dbReference type="InterPro" id="IPR050493">
    <property type="entry name" value="FAD-dep_Monooxygenase_BioMet"/>
</dbReference>
<keyword evidence="2" id="KW-0503">Monooxygenase</keyword>
<keyword evidence="5" id="KW-1185">Reference proteome</keyword>
<dbReference type="PRINTS" id="PR00420">
    <property type="entry name" value="RNGMNOXGNASE"/>
</dbReference>
<evidence type="ECO:0000256" key="2">
    <source>
        <dbReference type="ARBA" id="ARBA00023033"/>
    </source>
</evidence>
<dbReference type="EMBL" id="JACHNH010000001">
    <property type="protein sequence ID" value="MBB4760213.1"/>
    <property type="molecule type" value="Genomic_DNA"/>
</dbReference>
<dbReference type="Proteomes" id="UP000578112">
    <property type="component" value="Unassembled WGS sequence"/>
</dbReference>
<dbReference type="PANTHER" id="PTHR13789:SF309">
    <property type="entry name" value="PUTATIVE (AFU_ORTHOLOGUE AFUA_6G14510)-RELATED"/>
    <property type="match status" value="1"/>
</dbReference>
<evidence type="ECO:0000313" key="5">
    <source>
        <dbReference type="Proteomes" id="UP000578112"/>
    </source>
</evidence>
<dbReference type="GO" id="GO:0004497">
    <property type="term" value="F:monooxygenase activity"/>
    <property type="evidence" value="ECO:0007669"/>
    <property type="project" value="UniProtKB-KW"/>
</dbReference>
<dbReference type="Pfam" id="PF01494">
    <property type="entry name" value="FAD_binding_3"/>
    <property type="match status" value="1"/>
</dbReference>
<sequence>MTKNVVVAGGGIAGTVAAIALHRAGFAPLIHEAHERGADERGAFLTVAVNGLNALRALGLDPERLFAAGFATPAMALRNAAGRHLAELPLGGPLPDGTTTTTIRRADLYLALRAEAERRGIPIAYGKRLAGRTVRPGGVTAHFEDGTEVDADLLVGADGLHSRTRAALDPGAPAPRYLGLLNAGGFTSGPVDPAIAPERGVMQMAFGRRAFFGWATAPDGSVWWFANPARKHPAEPGEWSPASWRDHLLELVAGDGVPAAALIRASDEIVGPWNTWDLPRVPVWRDGRTVLIGDAAHAVSPSSGQGASMAIEDAVTLGRCLAARDDIAGALAEYEGLRRERVEKVVAYGRRSGSTKTVGPVGALFRDALTPMVMRLLYRKGDPQAWIHEYRVG</sequence>
<dbReference type="AlphaFoldDB" id="A0A7W7HSX9"/>
<comment type="caution">
    <text evidence="4">The sequence shown here is derived from an EMBL/GenBank/DDBJ whole genome shotgun (WGS) entry which is preliminary data.</text>
</comment>
<dbReference type="GO" id="GO:0071949">
    <property type="term" value="F:FAD binding"/>
    <property type="evidence" value="ECO:0007669"/>
    <property type="project" value="InterPro"/>
</dbReference>